<feature type="signal peptide" evidence="1">
    <location>
        <begin position="1"/>
        <end position="29"/>
    </location>
</feature>
<evidence type="ECO:0000313" key="3">
    <source>
        <dbReference type="Proteomes" id="UP000251213"/>
    </source>
</evidence>
<protein>
    <submittedName>
        <fullName evidence="2">Erythromycin esterase</fullName>
    </submittedName>
</protein>
<name>A0A364K9B0_9BACL</name>
<dbReference type="PANTHER" id="PTHR31299:SF0">
    <property type="entry name" value="ESTERASE, PUTATIVE (AFU_ORTHOLOGUE AFUA_1G05850)-RELATED"/>
    <property type="match status" value="1"/>
</dbReference>
<dbReference type="PANTHER" id="PTHR31299">
    <property type="entry name" value="ESTERASE, PUTATIVE (AFU_ORTHOLOGUE AFUA_1G05850)-RELATED"/>
    <property type="match status" value="1"/>
</dbReference>
<keyword evidence="3" id="KW-1185">Reference proteome</keyword>
<dbReference type="Gene3D" id="3.30.1870.10">
    <property type="entry name" value="EreA-like, domain 2"/>
    <property type="match status" value="1"/>
</dbReference>
<dbReference type="Proteomes" id="UP000251213">
    <property type="component" value="Unassembled WGS sequence"/>
</dbReference>
<dbReference type="Gene3D" id="1.20.1440.30">
    <property type="entry name" value="Biosynthetic Protein domain"/>
    <property type="match status" value="1"/>
</dbReference>
<keyword evidence="1" id="KW-0732">Signal</keyword>
<dbReference type="SUPFAM" id="SSF159501">
    <property type="entry name" value="EreA/ChaN-like"/>
    <property type="match status" value="1"/>
</dbReference>
<dbReference type="EMBL" id="QJKK01000001">
    <property type="protein sequence ID" value="RAL26874.1"/>
    <property type="molecule type" value="Genomic_DNA"/>
</dbReference>
<dbReference type="GO" id="GO:0046677">
    <property type="term" value="P:response to antibiotic"/>
    <property type="evidence" value="ECO:0007669"/>
    <property type="project" value="InterPro"/>
</dbReference>
<proteinExistence type="predicted"/>
<organism evidence="2 3">
    <name type="scientific">Thermoflavimicrobium daqui</name>
    <dbReference type="NCBI Taxonomy" id="2137476"/>
    <lineage>
        <taxon>Bacteria</taxon>
        <taxon>Bacillati</taxon>
        <taxon>Bacillota</taxon>
        <taxon>Bacilli</taxon>
        <taxon>Bacillales</taxon>
        <taxon>Thermoactinomycetaceae</taxon>
        <taxon>Thermoflavimicrobium</taxon>
    </lineage>
</organism>
<sequence length="488" mass="56625">MKIRKHWLSITAVTGLVVTSLFSTNISYANTASMDESPAWSKWLQKNAYPVKKLAPSSNDLYKDLRFLKKVLKDKRVVLLGESSHGAAEFNSSKVRLVQYLHEELDYDVIAFESGLAENHAADIHASKNTPLKTMQDAIFGVWHAEETLPLFDYLKKEKKTKDPLTLAGFDMQPMGSYPTFLKDWLTKVDPSMAEKAYQTEIKFINYYHGINTTFDQFQQEKPKMISEYQDIINFVKKHKKKLSAIYPQNSNLIQVTEYALKDRINSTEKIIEKNLLFSQYVNEGKYEEAQKYFDELSVLRDQAMANHLTWLAEKLYPNKKIIVWAHNLHIRKANTKAENPNRSPVVSMGELIPARLKKQSYVVGLYMNKGVSALNNREPAPVRYPHPSGNLESILSKSGHPNVFVDLKQKNKKWTSWMFTKRQALDWGMWDEKLVPYEQYDGILFINEVHMPKYIPYQQSKTMMQKNKKPLPVSKKDILYETSFMNR</sequence>
<gene>
    <name evidence="2" type="ORF">DL897_02170</name>
</gene>
<dbReference type="AlphaFoldDB" id="A0A364K9B0"/>
<reference evidence="2 3" key="1">
    <citation type="submission" date="2018-06" db="EMBL/GenBank/DDBJ databases">
        <title>Thermoflavimicrobium daqus sp. nov., a thermophilic microbe isolated from Moutai-flavour Daqu.</title>
        <authorList>
            <person name="Wang X."/>
            <person name="Zhou H."/>
        </authorList>
    </citation>
    <scope>NUCLEOTIDE SEQUENCE [LARGE SCALE GENOMIC DNA]</scope>
    <source>
        <strain evidence="2 3">FBKL4.011</strain>
    </source>
</reference>
<dbReference type="InterPro" id="IPR052036">
    <property type="entry name" value="Hydrolase/PRTase-associated"/>
</dbReference>
<reference evidence="2 3" key="2">
    <citation type="submission" date="2018-06" db="EMBL/GenBank/DDBJ databases">
        <authorList>
            <person name="Zhirakovskaya E."/>
        </authorList>
    </citation>
    <scope>NUCLEOTIDE SEQUENCE [LARGE SCALE GENOMIC DNA]</scope>
    <source>
        <strain evidence="2 3">FBKL4.011</strain>
    </source>
</reference>
<feature type="chain" id="PRO_5016867793" evidence="1">
    <location>
        <begin position="30"/>
        <end position="488"/>
    </location>
</feature>
<dbReference type="CDD" id="cd14728">
    <property type="entry name" value="Ere-like"/>
    <property type="match status" value="1"/>
</dbReference>
<dbReference type="Gene3D" id="3.40.1660.10">
    <property type="entry name" value="EreA-like (biosynthetic domain)"/>
    <property type="match status" value="1"/>
</dbReference>
<comment type="caution">
    <text evidence="2">The sequence shown here is derived from an EMBL/GenBank/DDBJ whole genome shotgun (WGS) entry which is preliminary data.</text>
</comment>
<dbReference type="InterPro" id="IPR007815">
    <property type="entry name" value="Emycin_Estase"/>
</dbReference>
<dbReference type="RefSeq" id="WP_113657479.1">
    <property type="nucleotide sequence ID" value="NZ_KZ845663.1"/>
</dbReference>
<dbReference type="OrthoDB" id="9810066at2"/>
<dbReference type="Pfam" id="PF05139">
    <property type="entry name" value="Erythro_esteras"/>
    <property type="match status" value="1"/>
</dbReference>
<evidence type="ECO:0000313" key="2">
    <source>
        <dbReference type="EMBL" id="RAL26874.1"/>
    </source>
</evidence>
<accession>A0A364K9B0</accession>
<evidence type="ECO:0000256" key="1">
    <source>
        <dbReference type="SAM" id="SignalP"/>
    </source>
</evidence>